<dbReference type="Proteomes" id="UP000176741">
    <property type="component" value="Unassembled WGS sequence"/>
</dbReference>
<name>A0A1F7XXG4_9BACT</name>
<reference evidence="1 2" key="1">
    <citation type="journal article" date="2016" name="Nat. Commun.">
        <title>Thousands of microbial genomes shed light on interconnected biogeochemical processes in an aquifer system.</title>
        <authorList>
            <person name="Anantharaman K."/>
            <person name="Brown C.T."/>
            <person name="Hug L.A."/>
            <person name="Sharon I."/>
            <person name="Castelle C.J."/>
            <person name="Probst A.J."/>
            <person name="Thomas B.C."/>
            <person name="Singh A."/>
            <person name="Wilkins M.J."/>
            <person name="Karaoz U."/>
            <person name="Brodie E.L."/>
            <person name="Williams K.H."/>
            <person name="Hubbard S.S."/>
            <person name="Banfield J.F."/>
        </authorList>
    </citation>
    <scope>NUCLEOTIDE SEQUENCE [LARGE SCALE GENOMIC DNA]</scope>
</reference>
<evidence type="ECO:0000313" key="2">
    <source>
        <dbReference type="Proteomes" id="UP000176741"/>
    </source>
</evidence>
<proteinExistence type="predicted"/>
<comment type="caution">
    <text evidence="1">The sequence shown here is derived from an EMBL/GenBank/DDBJ whole genome shotgun (WGS) entry which is preliminary data.</text>
</comment>
<gene>
    <name evidence="1" type="ORF">A2771_01860</name>
</gene>
<dbReference type="AlphaFoldDB" id="A0A1F7XXG4"/>
<organism evidence="1 2">
    <name type="scientific">Candidatus Woesebacteria bacterium RIFCSPHIGHO2_01_FULL_38_26b</name>
    <dbReference type="NCBI Taxonomy" id="1802491"/>
    <lineage>
        <taxon>Bacteria</taxon>
        <taxon>Candidatus Woeseibacteriota</taxon>
    </lineage>
</organism>
<protein>
    <submittedName>
        <fullName evidence="1">Uncharacterized protein</fullName>
    </submittedName>
</protein>
<sequence>MGLEIKGLIFLPNSDQGKEAKHDIRDIITGDLDILDNNPMNRTSDITLEVAHGPDDGDKLG</sequence>
<dbReference type="EMBL" id="MGGD01000084">
    <property type="protein sequence ID" value="OGM18965.1"/>
    <property type="molecule type" value="Genomic_DNA"/>
</dbReference>
<accession>A0A1F7XXG4</accession>
<evidence type="ECO:0000313" key="1">
    <source>
        <dbReference type="EMBL" id="OGM18965.1"/>
    </source>
</evidence>